<keyword evidence="16" id="KW-1185">Reference proteome</keyword>
<keyword evidence="5" id="KW-0413">Isomerase</keyword>
<evidence type="ECO:0000256" key="10">
    <source>
        <dbReference type="ARBA" id="ARBA00041631"/>
    </source>
</evidence>
<reference evidence="14 16" key="1">
    <citation type="submission" date="2018-02" db="EMBL/GenBank/DDBJ databases">
        <title>Fusarium culmorum secondary metabolites in fungal-bacterial-plant interactions.</title>
        <authorList>
            <person name="Schmidt R."/>
        </authorList>
    </citation>
    <scope>NUCLEOTIDE SEQUENCE [LARGE SCALE GENOMIC DNA]</scope>
    <source>
        <strain evidence="14 16">PV</strain>
    </source>
</reference>
<dbReference type="EMBL" id="PVEM01000012">
    <property type="protein sequence ID" value="PTD05934.1"/>
    <property type="molecule type" value="Genomic_DNA"/>
</dbReference>
<evidence type="ECO:0000256" key="6">
    <source>
        <dbReference type="ARBA" id="ARBA00036735"/>
    </source>
</evidence>
<dbReference type="EC" id="5.3.3.12" evidence="8"/>
<dbReference type="GO" id="GO:0005576">
    <property type="term" value="C:extracellular region"/>
    <property type="evidence" value="ECO:0007669"/>
    <property type="project" value="UniProtKB-SubCell"/>
</dbReference>
<feature type="region of interest" description="Disordered" evidence="13">
    <location>
        <begin position="277"/>
        <end position="315"/>
    </location>
</feature>
<dbReference type="EMBL" id="CP064748">
    <property type="protein sequence ID" value="QPC61434.1"/>
    <property type="molecule type" value="Genomic_DNA"/>
</dbReference>
<dbReference type="PANTHER" id="PTHR11954:SF6">
    <property type="entry name" value="MACROPHAGE MIGRATION INHIBITORY FACTOR"/>
    <property type="match status" value="1"/>
</dbReference>
<dbReference type="OrthoDB" id="255819at2759"/>
<feature type="compositionally biased region" description="Polar residues" evidence="13">
    <location>
        <begin position="277"/>
        <end position="287"/>
    </location>
</feature>
<dbReference type="GO" id="GO:0050178">
    <property type="term" value="F:phenylpyruvate tautomerase activity"/>
    <property type="evidence" value="ECO:0007669"/>
    <property type="project" value="UniProtKB-EC"/>
</dbReference>
<dbReference type="EC" id="5.3.2.1" evidence="9"/>
<evidence type="ECO:0000256" key="11">
    <source>
        <dbReference type="ARBA" id="ARBA00041912"/>
    </source>
</evidence>
<dbReference type="GO" id="GO:0004167">
    <property type="term" value="F:dopachrome isomerase activity"/>
    <property type="evidence" value="ECO:0007669"/>
    <property type="project" value="UniProtKB-EC"/>
</dbReference>
<dbReference type="Gene3D" id="3.30.429.10">
    <property type="entry name" value="Macrophage Migration Inhibitory Factor"/>
    <property type="match status" value="1"/>
</dbReference>
<dbReference type="Proteomes" id="UP000663297">
    <property type="component" value="Chromosome 2"/>
</dbReference>
<protein>
    <recommendedName>
        <fullName evidence="12">L-dopachrome isomerase</fullName>
        <ecNumber evidence="9">5.3.2.1</ecNumber>
        <ecNumber evidence="8">5.3.3.12</ecNumber>
    </recommendedName>
    <alternativeName>
        <fullName evidence="10">L-dopachrome tautomerase</fullName>
    </alternativeName>
    <alternativeName>
        <fullName evidence="11">Phenylpyruvate tautomerase</fullName>
    </alternativeName>
</protein>
<dbReference type="InterPro" id="IPR001398">
    <property type="entry name" value="Macrophage_inhib_fac"/>
</dbReference>
<evidence type="ECO:0000313" key="16">
    <source>
        <dbReference type="Proteomes" id="UP000241587"/>
    </source>
</evidence>
<dbReference type="Proteomes" id="UP000241587">
    <property type="component" value="Unassembled WGS sequence"/>
</dbReference>
<evidence type="ECO:0000256" key="4">
    <source>
        <dbReference type="ARBA" id="ARBA00022525"/>
    </source>
</evidence>
<evidence type="ECO:0000256" key="7">
    <source>
        <dbReference type="ARBA" id="ARBA00036823"/>
    </source>
</evidence>
<keyword evidence="3" id="KW-0202">Cytokine</keyword>
<comment type="similarity">
    <text evidence="2">Belongs to the MIF family.</text>
</comment>
<evidence type="ECO:0000256" key="8">
    <source>
        <dbReference type="ARBA" id="ARBA00038932"/>
    </source>
</evidence>
<comment type="subcellular location">
    <subcellularLocation>
        <location evidence="1">Secreted</location>
    </subcellularLocation>
</comment>
<comment type="catalytic activity">
    <reaction evidence="6">
        <text>3-phenylpyruvate = enol-phenylpyruvate</text>
        <dbReference type="Rhea" id="RHEA:17097"/>
        <dbReference type="ChEBI" id="CHEBI:16815"/>
        <dbReference type="ChEBI" id="CHEBI:18005"/>
        <dbReference type="EC" id="5.3.2.1"/>
    </reaction>
</comment>
<evidence type="ECO:0000256" key="13">
    <source>
        <dbReference type="SAM" id="MobiDB-lite"/>
    </source>
</evidence>
<dbReference type="OMA" id="EDCAGWK"/>
<evidence type="ECO:0000256" key="5">
    <source>
        <dbReference type="ARBA" id="ARBA00023235"/>
    </source>
</evidence>
<organism evidence="14 16">
    <name type="scientific">Fusarium culmorum</name>
    <dbReference type="NCBI Taxonomy" id="5516"/>
    <lineage>
        <taxon>Eukaryota</taxon>
        <taxon>Fungi</taxon>
        <taxon>Dikarya</taxon>
        <taxon>Ascomycota</taxon>
        <taxon>Pezizomycotina</taxon>
        <taxon>Sordariomycetes</taxon>
        <taxon>Hypocreomycetidae</taxon>
        <taxon>Hypocreales</taxon>
        <taxon>Nectriaceae</taxon>
        <taxon>Fusarium</taxon>
    </lineage>
</organism>
<evidence type="ECO:0000256" key="1">
    <source>
        <dbReference type="ARBA" id="ARBA00004613"/>
    </source>
</evidence>
<dbReference type="Pfam" id="PF01187">
    <property type="entry name" value="MIF"/>
    <property type="match status" value="1"/>
</dbReference>
<sequence length="343" mass="38031">MHLSPVMTIPYIPSNITSRPPNSKPRQKQELSSPTPAPRLVLGERRVKPRLSKPSLDPVLESDQRLSRDVEQMVSGDANRVTRKHSLPILSRRRGEISDEPVILKKSDEVGGRIRCASVVVAEIKTNVIIEDEFTFITELSEYFSIRYNRPASCIVTTLQHGICIHFGGSCDPSYTMKIEALDRDMQPAANKRNIALFQRHMEQALGIPASRGYLRFVPVPEDCAGWKSNTIAGEISEAKDRAQAVTERRGSIRAPRRRSSKTFRETISKAATSALTETTPQQNGITTRVPKGDPVADKPVVGGEAHSGKDGTKVVKRRKSFIQALFPRSSSRIIDRGTEVGN</sequence>
<evidence type="ECO:0000256" key="3">
    <source>
        <dbReference type="ARBA" id="ARBA00022514"/>
    </source>
</evidence>
<feature type="region of interest" description="Disordered" evidence="13">
    <location>
        <begin position="1"/>
        <end position="47"/>
    </location>
</feature>
<evidence type="ECO:0000313" key="15">
    <source>
        <dbReference type="EMBL" id="QPC61434.1"/>
    </source>
</evidence>
<name>A0A2T4GQW1_FUSCU</name>
<dbReference type="AlphaFoldDB" id="A0A2T4GQW1"/>
<evidence type="ECO:0000256" key="2">
    <source>
        <dbReference type="ARBA" id="ARBA00005851"/>
    </source>
</evidence>
<reference evidence="15" key="2">
    <citation type="submission" date="2020-11" db="EMBL/GenBank/DDBJ databases">
        <title>The chromosome-scale genome resource for two endophytic Fusarium species: F. culmorum and F. pseudograminearum.</title>
        <authorList>
            <person name="Yuan Z."/>
        </authorList>
    </citation>
    <scope>NUCLEOTIDE SEQUENCE</scope>
    <source>
        <strain evidence="15">Class2-1B</strain>
    </source>
</reference>
<evidence type="ECO:0000256" key="12">
    <source>
        <dbReference type="ARBA" id="ARBA00042730"/>
    </source>
</evidence>
<evidence type="ECO:0000313" key="14">
    <source>
        <dbReference type="EMBL" id="PTD05934.1"/>
    </source>
</evidence>
<dbReference type="InterPro" id="IPR014347">
    <property type="entry name" value="Tautomerase/MIF_sf"/>
</dbReference>
<proteinExistence type="inferred from homology"/>
<comment type="catalytic activity">
    <reaction evidence="7">
        <text>L-dopachrome = 5,6-dihydroxyindole-2-carboxylate</text>
        <dbReference type="Rhea" id="RHEA:13041"/>
        <dbReference type="ChEBI" id="CHEBI:16875"/>
        <dbReference type="ChEBI" id="CHEBI:57509"/>
        <dbReference type="EC" id="5.3.3.12"/>
    </reaction>
</comment>
<keyword evidence="4" id="KW-0964">Secreted</keyword>
<accession>A0A2T4GQW1</accession>
<dbReference type="SUPFAM" id="SSF55331">
    <property type="entry name" value="Tautomerase/MIF"/>
    <property type="match status" value="1"/>
</dbReference>
<dbReference type="PANTHER" id="PTHR11954">
    <property type="entry name" value="D-DOPACHROME DECARBOXYLASE"/>
    <property type="match status" value="1"/>
</dbReference>
<gene>
    <name evidence="14" type="ORF">FCULG_00000816</name>
    <name evidence="15" type="ORF">HYE67_003665</name>
</gene>
<evidence type="ECO:0000256" key="9">
    <source>
        <dbReference type="ARBA" id="ARBA00039086"/>
    </source>
</evidence>